<accession>A0AAV3XAF5</accession>
<dbReference type="EMBL" id="BLAY01000059">
    <property type="protein sequence ID" value="GET39138.1"/>
    <property type="molecule type" value="Genomic_DNA"/>
</dbReference>
<organism evidence="1 2">
    <name type="scientific">Microseira wollei NIES-4236</name>
    <dbReference type="NCBI Taxonomy" id="2530354"/>
    <lineage>
        <taxon>Bacteria</taxon>
        <taxon>Bacillati</taxon>
        <taxon>Cyanobacteriota</taxon>
        <taxon>Cyanophyceae</taxon>
        <taxon>Oscillatoriophycideae</taxon>
        <taxon>Aerosakkonematales</taxon>
        <taxon>Aerosakkonemataceae</taxon>
        <taxon>Microseira</taxon>
    </lineage>
</organism>
<protein>
    <submittedName>
        <fullName evidence="1">Uncharacterized protein</fullName>
    </submittedName>
</protein>
<comment type="caution">
    <text evidence="1">The sequence shown here is derived from an EMBL/GenBank/DDBJ whole genome shotgun (WGS) entry which is preliminary data.</text>
</comment>
<evidence type="ECO:0000313" key="1">
    <source>
        <dbReference type="EMBL" id="GET39138.1"/>
    </source>
</evidence>
<keyword evidence="2" id="KW-1185">Reference proteome</keyword>
<dbReference type="AlphaFoldDB" id="A0AAV3XAF5"/>
<proteinExistence type="predicted"/>
<sequence length="56" mass="6825">MDALSKLELLKETYPAQSELDQILGKLLDIALSQYRLRLKRYEQDMREFEQRYEMN</sequence>
<name>A0AAV3XAF5_9CYAN</name>
<gene>
    <name evidence="1" type="ORF">MiSe_39020</name>
</gene>
<reference evidence="1" key="1">
    <citation type="submission" date="2019-10" db="EMBL/GenBank/DDBJ databases">
        <title>Draft genome sequece of Microseira wollei NIES-4236.</title>
        <authorList>
            <person name="Yamaguchi H."/>
            <person name="Suzuki S."/>
            <person name="Kawachi M."/>
        </authorList>
    </citation>
    <scope>NUCLEOTIDE SEQUENCE</scope>
    <source>
        <strain evidence="1">NIES-4236</strain>
    </source>
</reference>
<dbReference type="Proteomes" id="UP001050975">
    <property type="component" value="Unassembled WGS sequence"/>
</dbReference>
<dbReference type="RefSeq" id="WP_226584152.1">
    <property type="nucleotide sequence ID" value="NZ_BLAY01000059.1"/>
</dbReference>
<evidence type="ECO:0000313" key="2">
    <source>
        <dbReference type="Proteomes" id="UP001050975"/>
    </source>
</evidence>